<dbReference type="Proteomes" id="UP000476030">
    <property type="component" value="Unassembled WGS sequence"/>
</dbReference>
<dbReference type="InterPro" id="IPR017871">
    <property type="entry name" value="ABC_transporter-like_CS"/>
</dbReference>
<dbReference type="PANTHER" id="PTHR43023:SF3">
    <property type="entry name" value="PROTEIN TRIGALACTOSYLDIACYLGLYCEROL 3, CHLOROPLASTIC"/>
    <property type="match status" value="1"/>
</dbReference>
<dbReference type="RefSeq" id="WP_161315818.1">
    <property type="nucleotide sequence ID" value="NZ_WTUW01000002.1"/>
</dbReference>
<dbReference type="InterPro" id="IPR003439">
    <property type="entry name" value="ABC_transporter-like_ATP-bd"/>
</dbReference>
<proteinExistence type="predicted"/>
<reference evidence="5 6" key="1">
    <citation type="submission" date="2019-12" db="EMBL/GenBank/DDBJ databases">
        <title>Snethiella sp. nov. sp. isolated from sea sand.</title>
        <authorList>
            <person name="Kim J."/>
            <person name="Jeong S.E."/>
            <person name="Jung H.S."/>
            <person name="Jeon C.O."/>
        </authorList>
    </citation>
    <scope>NUCLEOTIDE SEQUENCE [LARGE SCALE GENOMIC DNA]</scope>
    <source>
        <strain evidence="5 6">DP05</strain>
    </source>
</reference>
<dbReference type="PROSITE" id="PS50893">
    <property type="entry name" value="ABC_TRANSPORTER_2"/>
    <property type="match status" value="1"/>
</dbReference>
<dbReference type="Gene3D" id="3.40.50.300">
    <property type="entry name" value="P-loop containing nucleotide triphosphate hydrolases"/>
    <property type="match status" value="1"/>
</dbReference>
<dbReference type="EMBL" id="WTUW01000002">
    <property type="protein sequence ID" value="MZR31301.1"/>
    <property type="molecule type" value="Genomic_DNA"/>
</dbReference>
<dbReference type="SMART" id="SM00382">
    <property type="entry name" value="AAA"/>
    <property type="match status" value="1"/>
</dbReference>
<dbReference type="InterPro" id="IPR003593">
    <property type="entry name" value="AAA+_ATPase"/>
</dbReference>
<comment type="caution">
    <text evidence="5">The sequence shown here is derived from an EMBL/GenBank/DDBJ whole genome shotgun (WGS) entry which is preliminary data.</text>
</comment>
<dbReference type="SUPFAM" id="SSF52540">
    <property type="entry name" value="P-loop containing nucleoside triphosphate hydrolases"/>
    <property type="match status" value="1"/>
</dbReference>
<evidence type="ECO:0000256" key="1">
    <source>
        <dbReference type="ARBA" id="ARBA00022448"/>
    </source>
</evidence>
<evidence type="ECO:0000256" key="3">
    <source>
        <dbReference type="ARBA" id="ARBA00022840"/>
    </source>
</evidence>
<sequence length="262" mass="28785">MTEAATNKIVVKDLYKSFDGVPILNGINLEVKTGEILTLIGPSGAGKTLTLKCILGLIKPDSGSILLDGVEVNDMAEKDRMEFFRKFGILFQRSGLFDGLRVWENIGFRLTQQRSMKKQDVKEMAIKKLRSVGLSADVADLFPAELSGGMQKRVGFARAIAGDPPILFLDEPTAGLDPIMSNVINDQIFNNVRELGSTVMAITSNLLTARIISDRIAMIHEGRVVWTGDVREAGHTDNPYVSQFWNKRKDGPIQMSVSTNSA</sequence>
<evidence type="ECO:0000259" key="4">
    <source>
        <dbReference type="PROSITE" id="PS50893"/>
    </source>
</evidence>
<accession>A0A6L8W854</accession>
<dbReference type="Pfam" id="PF00005">
    <property type="entry name" value="ABC_tran"/>
    <property type="match status" value="1"/>
</dbReference>
<protein>
    <submittedName>
        <fullName evidence="5">ATP-binding cassette domain-containing protein</fullName>
    </submittedName>
</protein>
<keyword evidence="6" id="KW-1185">Reference proteome</keyword>
<gene>
    <name evidence="5" type="ORF">GQE98_11725</name>
</gene>
<dbReference type="AlphaFoldDB" id="A0A6L8W854"/>
<evidence type="ECO:0000313" key="6">
    <source>
        <dbReference type="Proteomes" id="UP000476030"/>
    </source>
</evidence>
<feature type="domain" description="ABC transporter" evidence="4">
    <location>
        <begin position="9"/>
        <end position="246"/>
    </location>
</feature>
<keyword evidence="3 5" id="KW-0067">ATP-binding</keyword>
<dbReference type="PANTHER" id="PTHR43023">
    <property type="entry name" value="PROTEIN TRIGALACTOSYLDIACYLGLYCEROL 3, CHLOROPLASTIC"/>
    <property type="match status" value="1"/>
</dbReference>
<organism evidence="5 6">
    <name type="scientific">Sneathiella litorea</name>
    <dbReference type="NCBI Taxonomy" id="2606216"/>
    <lineage>
        <taxon>Bacteria</taxon>
        <taxon>Pseudomonadati</taxon>
        <taxon>Pseudomonadota</taxon>
        <taxon>Alphaproteobacteria</taxon>
        <taxon>Sneathiellales</taxon>
        <taxon>Sneathiellaceae</taxon>
        <taxon>Sneathiella</taxon>
    </lineage>
</organism>
<keyword evidence="2" id="KW-0547">Nucleotide-binding</keyword>
<dbReference type="GO" id="GO:0016887">
    <property type="term" value="F:ATP hydrolysis activity"/>
    <property type="evidence" value="ECO:0007669"/>
    <property type="project" value="InterPro"/>
</dbReference>
<dbReference type="InterPro" id="IPR027417">
    <property type="entry name" value="P-loop_NTPase"/>
</dbReference>
<dbReference type="GO" id="GO:0005524">
    <property type="term" value="F:ATP binding"/>
    <property type="evidence" value="ECO:0007669"/>
    <property type="project" value="UniProtKB-KW"/>
</dbReference>
<name>A0A6L8W854_9PROT</name>
<keyword evidence="1" id="KW-0813">Transport</keyword>
<evidence type="ECO:0000313" key="5">
    <source>
        <dbReference type="EMBL" id="MZR31301.1"/>
    </source>
</evidence>
<evidence type="ECO:0000256" key="2">
    <source>
        <dbReference type="ARBA" id="ARBA00022741"/>
    </source>
</evidence>
<dbReference type="PROSITE" id="PS00211">
    <property type="entry name" value="ABC_TRANSPORTER_1"/>
    <property type="match status" value="1"/>
</dbReference>